<reference evidence="1 2" key="1">
    <citation type="submission" date="2017-05" db="EMBL/GenBank/DDBJ databases">
        <title>Biotechnological potential of actinobacteria isolated from South African environments.</title>
        <authorList>
            <person name="Le Roes-Hill M."/>
            <person name="Prins A."/>
            <person name="Durrell K.A."/>
        </authorList>
    </citation>
    <scope>NUCLEOTIDE SEQUENCE [LARGE SCALE GENOMIC DNA]</scope>
    <source>
        <strain evidence="1">BS2</strain>
    </source>
</reference>
<dbReference type="STRING" id="417102.CA982_03145"/>
<keyword evidence="2" id="KW-1185">Reference proteome</keyword>
<name>A0A243QG76_9ACTN</name>
<accession>A0A243QG76</accession>
<organism evidence="1 2">
    <name type="scientific">Gordonia lacunae</name>
    <dbReference type="NCBI Taxonomy" id="417102"/>
    <lineage>
        <taxon>Bacteria</taxon>
        <taxon>Bacillati</taxon>
        <taxon>Actinomycetota</taxon>
        <taxon>Actinomycetes</taxon>
        <taxon>Mycobacteriales</taxon>
        <taxon>Gordoniaceae</taxon>
        <taxon>Gordonia</taxon>
    </lineage>
</organism>
<comment type="caution">
    <text evidence="1">The sequence shown here is derived from an EMBL/GenBank/DDBJ whole genome shotgun (WGS) entry which is preliminary data.</text>
</comment>
<sequence length="104" mass="11602">MSELDDFRARYEQHVGHVVEGDMKAAVAEMIQENIPAVFDGVDVPRGAVDAHRIVGVRADGDRMIGETVYTTEGREIGLRSIWERRDGNWFAGGLENFVPESAR</sequence>
<gene>
    <name evidence="1" type="ORF">CA982_03145</name>
</gene>
<dbReference type="AlphaFoldDB" id="A0A243QG76"/>
<dbReference type="EMBL" id="NGFO01000002">
    <property type="protein sequence ID" value="OUC80742.1"/>
    <property type="molecule type" value="Genomic_DNA"/>
</dbReference>
<evidence type="ECO:0000313" key="2">
    <source>
        <dbReference type="Proteomes" id="UP000194632"/>
    </source>
</evidence>
<protein>
    <recommendedName>
        <fullName evidence="3">SnoaL-like domain-containing protein</fullName>
    </recommendedName>
</protein>
<dbReference type="Proteomes" id="UP000194632">
    <property type="component" value="Unassembled WGS sequence"/>
</dbReference>
<evidence type="ECO:0000313" key="1">
    <source>
        <dbReference type="EMBL" id="OUC80742.1"/>
    </source>
</evidence>
<dbReference type="RefSeq" id="WP_086533881.1">
    <property type="nucleotide sequence ID" value="NZ_NGFO01000002.1"/>
</dbReference>
<dbReference type="OrthoDB" id="4554883at2"/>
<proteinExistence type="predicted"/>
<evidence type="ECO:0008006" key="3">
    <source>
        <dbReference type="Google" id="ProtNLM"/>
    </source>
</evidence>